<dbReference type="PANTHER" id="PTHR46587">
    <property type="entry name" value="NUCLEAR HORMONE RECEPTOR FAMILY"/>
    <property type="match status" value="1"/>
</dbReference>
<dbReference type="GO" id="GO:0000978">
    <property type="term" value="F:RNA polymerase II cis-regulatory region sequence-specific DNA binding"/>
    <property type="evidence" value="ECO:0007669"/>
    <property type="project" value="InterPro"/>
</dbReference>
<keyword evidence="5" id="KW-0862">Zinc</keyword>
<keyword evidence="3" id="KW-0479">Metal-binding</keyword>
<keyword evidence="9" id="KW-0675">Receptor</keyword>
<dbReference type="Pfam" id="PF00104">
    <property type="entry name" value="Hormone_recep"/>
    <property type="match status" value="1"/>
</dbReference>
<keyword evidence="6" id="KW-0805">Transcription regulation</keyword>
<dbReference type="EMBL" id="CP092624">
    <property type="protein sequence ID" value="UMM38337.1"/>
    <property type="molecule type" value="Genomic_DNA"/>
</dbReference>
<evidence type="ECO:0000256" key="9">
    <source>
        <dbReference type="ARBA" id="ARBA00023170"/>
    </source>
</evidence>
<dbReference type="InterPro" id="IPR035500">
    <property type="entry name" value="NHR-like_dom_sf"/>
</dbReference>
<feature type="domain" description="ShKT" evidence="14">
    <location>
        <begin position="419"/>
        <end position="457"/>
    </location>
</feature>
<dbReference type="Proteomes" id="UP000829354">
    <property type="component" value="Chromosome V"/>
</dbReference>
<dbReference type="Gene3D" id="3.30.50.10">
    <property type="entry name" value="Erythroid Transcription Factor GATA-1, subunit A"/>
    <property type="match status" value="1"/>
</dbReference>
<feature type="region of interest" description="Disordered" evidence="12">
    <location>
        <begin position="108"/>
        <end position="148"/>
    </location>
</feature>
<feature type="domain" description="Nuclear receptor" evidence="13">
    <location>
        <begin position="29"/>
        <end position="104"/>
    </location>
</feature>
<keyword evidence="10" id="KW-0539">Nucleus</keyword>
<dbReference type="InterPro" id="IPR049636">
    <property type="entry name" value="HNF4-like_DBD"/>
</dbReference>
<evidence type="ECO:0000256" key="10">
    <source>
        <dbReference type="ARBA" id="ARBA00023242"/>
    </source>
</evidence>
<evidence type="ECO:0000256" key="6">
    <source>
        <dbReference type="ARBA" id="ARBA00023015"/>
    </source>
</evidence>
<dbReference type="InterPro" id="IPR001628">
    <property type="entry name" value="Znf_hrmn_rcpt"/>
</dbReference>
<comment type="caution">
    <text evidence="11">Lacks conserved residue(s) required for the propagation of feature annotation.</text>
</comment>
<dbReference type="Gene3D" id="1.10.565.10">
    <property type="entry name" value="Retinoid X Receptor"/>
    <property type="match status" value="1"/>
</dbReference>
<evidence type="ECO:0000256" key="11">
    <source>
        <dbReference type="PROSITE-ProRule" id="PRU01005"/>
    </source>
</evidence>
<evidence type="ECO:0000259" key="14">
    <source>
        <dbReference type="PROSITE" id="PS51670"/>
    </source>
</evidence>
<dbReference type="AlphaFoldDB" id="A0AAE9F512"/>
<comment type="subcellular location">
    <subcellularLocation>
        <location evidence="1">Nucleus</location>
    </subcellularLocation>
</comment>
<keyword evidence="8" id="KW-0804">Transcription</keyword>
<keyword evidence="16" id="KW-1185">Reference proteome</keyword>
<dbReference type="GO" id="GO:0005634">
    <property type="term" value="C:nucleus"/>
    <property type="evidence" value="ECO:0007669"/>
    <property type="project" value="UniProtKB-SubCell"/>
</dbReference>
<feature type="compositionally biased region" description="Low complexity" evidence="12">
    <location>
        <begin position="124"/>
        <end position="141"/>
    </location>
</feature>
<dbReference type="PROSITE" id="PS51670">
    <property type="entry name" value="SHKT"/>
    <property type="match status" value="1"/>
</dbReference>
<reference evidence="15 16" key="1">
    <citation type="submission" date="2022-04" db="EMBL/GenBank/DDBJ databases">
        <title>Chromosome-level reference genomes for two strains of Caenorhabditis briggsae: an improved platform for comparative genomics.</title>
        <authorList>
            <person name="Stevens L."/>
            <person name="Andersen E."/>
        </authorList>
    </citation>
    <scope>NUCLEOTIDE SEQUENCE [LARGE SCALE GENOMIC DNA]</scope>
    <source>
        <strain evidence="15">VX34</strain>
        <tissue evidence="15">Whole-organism</tissue>
    </source>
</reference>
<organism evidence="15 16">
    <name type="scientific">Caenorhabditis briggsae</name>
    <dbReference type="NCBI Taxonomy" id="6238"/>
    <lineage>
        <taxon>Eukaryota</taxon>
        <taxon>Metazoa</taxon>
        <taxon>Ecdysozoa</taxon>
        <taxon>Nematoda</taxon>
        <taxon>Chromadorea</taxon>
        <taxon>Rhabditida</taxon>
        <taxon>Rhabditina</taxon>
        <taxon>Rhabditomorpha</taxon>
        <taxon>Rhabditoidea</taxon>
        <taxon>Rhabditidae</taxon>
        <taxon>Peloderinae</taxon>
        <taxon>Caenorhabditis</taxon>
    </lineage>
</organism>
<dbReference type="InterPro" id="IPR013088">
    <property type="entry name" value="Znf_NHR/GATA"/>
</dbReference>
<name>A0AAE9F512_CAEBR</name>
<evidence type="ECO:0000259" key="13">
    <source>
        <dbReference type="PROSITE" id="PS51030"/>
    </source>
</evidence>
<evidence type="ECO:0000313" key="16">
    <source>
        <dbReference type="Proteomes" id="UP000829354"/>
    </source>
</evidence>
<evidence type="ECO:0000313" key="15">
    <source>
        <dbReference type="EMBL" id="UMM38337.1"/>
    </source>
</evidence>
<dbReference type="Gene3D" id="1.10.10.1940">
    <property type="match status" value="1"/>
</dbReference>
<proteinExistence type="inferred from homology"/>
<evidence type="ECO:0000256" key="7">
    <source>
        <dbReference type="ARBA" id="ARBA00023125"/>
    </source>
</evidence>
<comment type="similarity">
    <text evidence="2">Belongs to the nuclear hormone receptor family.</text>
</comment>
<evidence type="ECO:0000256" key="3">
    <source>
        <dbReference type="ARBA" id="ARBA00022723"/>
    </source>
</evidence>
<keyword evidence="7" id="KW-0238">DNA-binding</keyword>
<dbReference type="InterPro" id="IPR003582">
    <property type="entry name" value="ShKT_dom"/>
</dbReference>
<gene>
    <name evidence="15" type="ORF">L5515_009793</name>
</gene>
<dbReference type="CDD" id="cd06960">
    <property type="entry name" value="NR_DBD_HNF4A"/>
    <property type="match status" value="1"/>
</dbReference>
<accession>A0AAE9F512</accession>
<dbReference type="PROSITE" id="PS51030">
    <property type="entry name" value="NUCLEAR_REC_DBD_2"/>
    <property type="match status" value="1"/>
</dbReference>
<evidence type="ECO:0000256" key="12">
    <source>
        <dbReference type="SAM" id="MobiDB-lite"/>
    </source>
</evidence>
<evidence type="ECO:0000256" key="1">
    <source>
        <dbReference type="ARBA" id="ARBA00004123"/>
    </source>
</evidence>
<dbReference type="PRINTS" id="PR00047">
    <property type="entry name" value="STROIDFINGER"/>
</dbReference>
<dbReference type="SMART" id="SM00399">
    <property type="entry name" value="ZnF_C4"/>
    <property type="match status" value="1"/>
</dbReference>
<evidence type="ECO:0000256" key="4">
    <source>
        <dbReference type="ARBA" id="ARBA00022771"/>
    </source>
</evidence>
<dbReference type="SMART" id="SM00254">
    <property type="entry name" value="ShKT"/>
    <property type="match status" value="2"/>
</dbReference>
<keyword evidence="4" id="KW-0863">Zinc-finger</keyword>
<dbReference type="InterPro" id="IPR000536">
    <property type="entry name" value="Nucl_hrmn_rcpt_lig-bd"/>
</dbReference>
<dbReference type="SUPFAM" id="SSF48508">
    <property type="entry name" value="Nuclear receptor ligand-binding domain"/>
    <property type="match status" value="1"/>
</dbReference>
<dbReference type="SUPFAM" id="SSF57716">
    <property type="entry name" value="Glucocorticoid receptor-like (DNA-binding domain)"/>
    <property type="match status" value="1"/>
</dbReference>
<dbReference type="Pfam" id="PF00105">
    <property type="entry name" value="zf-C4"/>
    <property type="match status" value="1"/>
</dbReference>
<dbReference type="GO" id="GO:0003700">
    <property type="term" value="F:DNA-binding transcription factor activity"/>
    <property type="evidence" value="ECO:0007669"/>
    <property type="project" value="InterPro"/>
</dbReference>
<evidence type="ECO:0000256" key="2">
    <source>
        <dbReference type="ARBA" id="ARBA00005993"/>
    </source>
</evidence>
<sequence>MTILNYYYLVMSSDEPSTSSTVTQKDNTVPLCTVCGDVANGKRYGTWACLGCIVFFRRTVLRKMKYKCQREERCEVTVETRCVCRSCRMEKCLAAGMNPDAIQIRDVIGPRKPKSGSTVSQNRSSASPLTPLLPSNPSTPSEFFPPTHTENLDQNLDLNVFVDLQKDQWENHKNHVEEEEKFSDGCVFMKNTYHRRATSSDINLSLKLAIQDSNSFASQFQFFRELSEENRIKVLGEFSIGFMILDQAVRTKNDADPGFWILQNDSFLGLHPDFKFEEMDENLENLEKEKSHFDFVTQLIDTISEPIKKLEIEAPKSSAYIGLYNDLNCTMFNGTSVVYAPEAVNCQNVVSDSYCRVAYPPTSPDIPYPEEGMDYQRPLMCYTLDTATPAAIYRDAQATAVATCPRTCGLCCRTSAFMCKNLIYPRIDCNTITRAQCQSPVWRQILAEDCPARCGFCDLNGCIDAVPGCENDPSICHTIGMEQFVNQNCRRTCNRCSVSTQPPCAAGK</sequence>
<protein>
    <submittedName>
        <fullName evidence="15">Uncharacterized protein</fullName>
    </submittedName>
</protein>
<dbReference type="GO" id="GO:0008270">
    <property type="term" value="F:zinc ion binding"/>
    <property type="evidence" value="ECO:0007669"/>
    <property type="project" value="UniProtKB-KW"/>
</dbReference>
<dbReference type="Pfam" id="PF01549">
    <property type="entry name" value="ShK"/>
    <property type="match status" value="2"/>
</dbReference>
<evidence type="ECO:0000256" key="8">
    <source>
        <dbReference type="ARBA" id="ARBA00023163"/>
    </source>
</evidence>
<evidence type="ECO:0000256" key="5">
    <source>
        <dbReference type="ARBA" id="ARBA00022833"/>
    </source>
</evidence>
<dbReference type="PANTHER" id="PTHR46587:SF8">
    <property type="entry name" value="NUCLEAR RECEPTOR DOMAIN-CONTAINING PROTEIN"/>
    <property type="match status" value="1"/>
</dbReference>